<dbReference type="EMBL" id="CAJVPP010005230">
    <property type="protein sequence ID" value="CAG8661995.1"/>
    <property type="molecule type" value="Genomic_DNA"/>
</dbReference>
<dbReference type="AlphaFoldDB" id="A0A9N9E2Z4"/>
<reference evidence="2" key="1">
    <citation type="submission" date="2021-06" db="EMBL/GenBank/DDBJ databases">
        <authorList>
            <person name="Kallberg Y."/>
            <person name="Tangrot J."/>
            <person name="Rosling A."/>
        </authorList>
    </citation>
    <scope>NUCLEOTIDE SEQUENCE</scope>
    <source>
        <strain evidence="2">87-6 pot B 2015</strain>
    </source>
</reference>
<gene>
    <name evidence="2" type="ORF">FMOSSE_LOCUS11986</name>
</gene>
<accession>A0A9N9E2Z4</accession>
<evidence type="ECO:0000256" key="1">
    <source>
        <dbReference type="SAM" id="MobiDB-lite"/>
    </source>
</evidence>
<comment type="caution">
    <text evidence="2">The sequence shown here is derived from an EMBL/GenBank/DDBJ whole genome shotgun (WGS) entry which is preliminary data.</text>
</comment>
<feature type="non-terminal residue" evidence="2">
    <location>
        <position position="1"/>
    </location>
</feature>
<name>A0A9N9E2Z4_FUNMO</name>
<feature type="region of interest" description="Disordered" evidence="1">
    <location>
        <begin position="122"/>
        <end position="165"/>
    </location>
</feature>
<protein>
    <submittedName>
        <fullName evidence="2">1293_t:CDS:1</fullName>
    </submittedName>
</protein>
<feature type="compositionally biased region" description="Polar residues" evidence="1">
    <location>
        <begin position="123"/>
        <end position="133"/>
    </location>
</feature>
<proteinExistence type="predicted"/>
<dbReference type="Proteomes" id="UP000789375">
    <property type="component" value="Unassembled WGS sequence"/>
</dbReference>
<evidence type="ECO:0000313" key="2">
    <source>
        <dbReference type="EMBL" id="CAG8661995.1"/>
    </source>
</evidence>
<evidence type="ECO:0000313" key="3">
    <source>
        <dbReference type="Proteomes" id="UP000789375"/>
    </source>
</evidence>
<keyword evidence="3" id="KW-1185">Reference proteome</keyword>
<organism evidence="2 3">
    <name type="scientific">Funneliformis mosseae</name>
    <name type="common">Endomycorrhizal fungus</name>
    <name type="synonym">Glomus mosseae</name>
    <dbReference type="NCBI Taxonomy" id="27381"/>
    <lineage>
        <taxon>Eukaryota</taxon>
        <taxon>Fungi</taxon>
        <taxon>Fungi incertae sedis</taxon>
        <taxon>Mucoromycota</taxon>
        <taxon>Glomeromycotina</taxon>
        <taxon>Glomeromycetes</taxon>
        <taxon>Glomerales</taxon>
        <taxon>Glomeraceae</taxon>
        <taxon>Funneliformis</taxon>
    </lineage>
</organism>
<sequence>GGYGHKDLPRSTWDGCCKLPIGNSYMLEEIGERFRGASTETFSKISVFSIHTYENRIELWRMHVPSCVVLQYERTHKTVVPICFEEERKCIFDFVIVLWDLRCWLLEVAEVIYKLQEEHNDSDTNVSKLSGTLPSHPFTPQKEKHKKGITATYADSDPASDQHKL</sequence>